<dbReference type="GO" id="GO:0005524">
    <property type="term" value="F:ATP binding"/>
    <property type="evidence" value="ECO:0007669"/>
    <property type="project" value="UniProtKB-KW"/>
</dbReference>
<dbReference type="KEGG" id="mzh:Mzhil_0577"/>
<dbReference type="SMART" id="SM01231">
    <property type="entry name" value="H-kinase_dim"/>
    <property type="match status" value="1"/>
</dbReference>
<dbReference type="GeneID" id="10822186"/>
<dbReference type="Gene3D" id="3.30.70.1110">
    <property type="entry name" value="Histidine kinase CheA-like, P2 response regulator-binding domain"/>
    <property type="match status" value="1"/>
</dbReference>
<dbReference type="GO" id="GO:0006935">
    <property type="term" value="P:chemotaxis"/>
    <property type="evidence" value="ECO:0007669"/>
    <property type="project" value="UniProtKB-KW"/>
</dbReference>
<organism evidence="18 19">
    <name type="scientific">Methanosalsum zhilinae (strain DSM 4017 / NBRC 107636 / OCM 62 / WeN5)</name>
    <name type="common">Methanohalophilus zhilinae</name>
    <dbReference type="NCBI Taxonomy" id="679901"/>
    <lineage>
        <taxon>Archaea</taxon>
        <taxon>Methanobacteriati</taxon>
        <taxon>Methanobacteriota</taxon>
        <taxon>Stenosarchaea group</taxon>
        <taxon>Methanomicrobia</taxon>
        <taxon>Methanosarcinales</taxon>
        <taxon>Methanosarcinaceae</taxon>
        <taxon>Methanosalsum</taxon>
    </lineage>
</organism>
<dbReference type="InterPro" id="IPR036890">
    <property type="entry name" value="HATPase_C_sf"/>
</dbReference>
<evidence type="ECO:0000256" key="13">
    <source>
        <dbReference type="PROSITE-ProRule" id="PRU00110"/>
    </source>
</evidence>
<evidence type="ECO:0000256" key="3">
    <source>
        <dbReference type="ARBA" id="ARBA00012438"/>
    </source>
</evidence>
<dbReference type="InterPro" id="IPR036061">
    <property type="entry name" value="CheW-like_dom_sf"/>
</dbReference>
<evidence type="ECO:0000256" key="10">
    <source>
        <dbReference type="ARBA" id="ARBA00022777"/>
    </source>
</evidence>
<dbReference type="CDD" id="cd16916">
    <property type="entry name" value="HATPase_CheA-like"/>
    <property type="match status" value="1"/>
</dbReference>
<dbReference type="InterPro" id="IPR004105">
    <property type="entry name" value="CheA-like_dim"/>
</dbReference>
<evidence type="ECO:0000259" key="15">
    <source>
        <dbReference type="PROSITE" id="PS50109"/>
    </source>
</evidence>
<dbReference type="CDD" id="cd00731">
    <property type="entry name" value="CheA_reg"/>
    <property type="match status" value="1"/>
</dbReference>
<dbReference type="Gene3D" id="1.20.120.160">
    <property type="entry name" value="HPT domain"/>
    <property type="match status" value="1"/>
</dbReference>
<evidence type="ECO:0000256" key="7">
    <source>
        <dbReference type="ARBA" id="ARBA00022553"/>
    </source>
</evidence>
<evidence type="ECO:0000259" key="16">
    <source>
        <dbReference type="PROSITE" id="PS50851"/>
    </source>
</evidence>
<evidence type="ECO:0000256" key="4">
    <source>
        <dbReference type="ARBA" id="ARBA00021495"/>
    </source>
</evidence>
<name>F7XQE3_METZD</name>
<evidence type="ECO:0000259" key="17">
    <source>
        <dbReference type="PROSITE" id="PS50894"/>
    </source>
</evidence>
<dbReference type="SMART" id="SM00387">
    <property type="entry name" value="HATPase_c"/>
    <property type="match status" value="1"/>
</dbReference>
<dbReference type="InterPro" id="IPR037006">
    <property type="entry name" value="CheA-like_homodim_sf"/>
</dbReference>
<keyword evidence="19" id="KW-1185">Reference proteome</keyword>
<dbReference type="EC" id="2.7.13.3" evidence="3"/>
<dbReference type="STRING" id="679901.Mzhil_0577"/>
<feature type="modified residue" description="Phosphohistidine" evidence="13">
    <location>
        <position position="46"/>
    </location>
</feature>
<evidence type="ECO:0000256" key="6">
    <source>
        <dbReference type="ARBA" id="ARBA00022500"/>
    </source>
</evidence>
<dbReference type="Pfam" id="PF02895">
    <property type="entry name" value="H-kinase_dim"/>
    <property type="match status" value="1"/>
</dbReference>
<dbReference type="Pfam" id="PF07194">
    <property type="entry name" value="P2"/>
    <property type="match status" value="1"/>
</dbReference>
<evidence type="ECO:0000313" key="19">
    <source>
        <dbReference type="Proteomes" id="UP000006622"/>
    </source>
</evidence>
<evidence type="ECO:0000256" key="8">
    <source>
        <dbReference type="ARBA" id="ARBA00022679"/>
    </source>
</evidence>
<dbReference type="FunFam" id="2.30.30.40:FF:000048">
    <property type="entry name" value="Chemotaxis protein CheA, putative"/>
    <property type="match status" value="1"/>
</dbReference>
<dbReference type="SUPFAM" id="SSF50341">
    <property type="entry name" value="CheW-like"/>
    <property type="match status" value="1"/>
</dbReference>
<accession>F7XQE3</accession>
<dbReference type="FunFam" id="3.30.565.10:FF:000016">
    <property type="entry name" value="Chemotaxis protein CheA, putative"/>
    <property type="match status" value="1"/>
</dbReference>
<dbReference type="SUPFAM" id="SSF47226">
    <property type="entry name" value="Histidine-containing phosphotransfer domain, HPT domain"/>
    <property type="match status" value="1"/>
</dbReference>
<dbReference type="InterPro" id="IPR008207">
    <property type="entry name" value="Sig_transdc_His_kin_Hpt_dom"/>
</dbReference>
<dbReference type="Gene3D" id="1.10.287.560">
    <property type="entry name" value="Histidine kinase CheA-like, homodimeric domain"/>
    <property type="match status" value="1"/>
</dbReference>
<evidence type="ECO:0000256" key="5">
    <source>
        <dbReference type="ARBA" id="ARBA00022490"/>
    </source>
</evidence>
<dbReference type="SMART" id="SM00073">
    <property type="entry name" value="HPT"/>
    <property type="match status" value="1"/>
</dbReference>
<dbReference type="AlphaFoldDB" id="F7XQE3"/>
<keyword evidence="14" id="KW-0175">Coiled coil</keyword>
<dbReference type="CDD" id="cd00088">
    <property type="entry name" value="HPT"/>
    <property type="match status" value="1"/>
</dbReference>
<dbReference type="HOGENOM" id="CLU_000650_3_6_2"/>
<gene>
    <name evidence="18" type="ordered locus">Mzhil_0577</name>
</gene>
<dbReference type="PANTHER" id="PTHR43395">
    <property type="entry name" value="SENSOR HISTIDINE KINASE CHEA"/>
    <property type="match status" value="1"/>
</dbReference>
<feature type="coiled-coil region" evidence="14">
    <location>
        <begin position="11"/>
        <end position="80"/>
    </location>
</feature>
<evidence type="ECO:0000313" key="18">
    <source>
        <dbReference type="EMBL" id="AEH60444.1"/>
    </source>
</evidence>
<dbReference type="InterPro" id="IPR010808">
    <property type="entry name" value="CheA_P2-bd"/>
</dbReference>
<dbReference type="GO" id="GO:0000155">
    <property type="term" value="F:phosphorelay sensor kinase activity"/>
    <property type="evidence" value="ECO:0007669"/>
    <property type="project" value="InterPro"/>
</dbReference>
<protein>
    <recommendedName>
        <fullName evidence="4">Chemotaxis protein CheA</fullName>
        <ecNumber evidence="3">2.7.13.3</ecNumber>
    </recommendedName>
</protein>
<keyword evidence="6" id="KW-0145">Chemotaxis</keyword>
<keyword evidence="9" id="KW-0547">Nucleotide-binding</keyword>
<evidence type="ECO:0000256" key="9">
    <source>
        <dbReference type="ARBA" id="ARBA00022741"/>
    </source>
</evidence>
<dbReference type="PROSITE" id="PS50851">
    <property type="entry name" value="CHEW"/>
    <property type="match status" value="1"/>
</dbReference>
<reference evidence="18 19" key="1">
    <citation type="submission" date="2010-07" db="EMBL/GenBank/DDBJ databases">
        <title>The complete genome of Methanosalsum zhilinae DSM 4017.</title>
        <authorList>
            <consortium name="US DOE Joint Genome Institute (JGI-PGF)"/>
            <person name="Lucas S."/>
            <person name="Copeland A."/>
            <person name="Lapidus A."/>
            <person name="Glavina del Rio T."/>
            <person name="Dalin E."/>
            <person name="Tice H."/>
            <person name="Bruce D."/>
            <person name="Goodwin L."/>
            <person name="Pitluck S."/>
            <person name="Kyrpides N."/>
            <person name="Mavromatis K."/>
            <person name="Ovchinnikova G."/>
            <person name="Daligault H."/>
            <person name="Detter J.C."/>
            <person name="Han C."/>
            <person name="Tapia R."/>
            <person name="Larimer F."/>
            <person name="Land M."/>
            <person name="Hauser L."/>
            <person name="Markowitz V."/>
            <person name="Cheng J.-F."/>
            <person name="Hugenholtz P."/>
            <person name="Woyke T."/>
            <person name="Wu D."/>
            <person name="Spring S."/>
            <person name="Schueler E."/>
            <person name="Brambilla E."/>
            <person name="Klenk H.-P."/>
            <person name="Eisen J.A."/>
        </authorList>
    </citation>
    <scope>NUCLEOTIDE SEQUENCE [LARGE SCALE GENOMIC DNA]</scope>
    <source>
        <strain evidence="19">DSM 4017 / NBRC 107636 / OCM 62 / WeN5</strain>
    </source>
</reference>
<comment type="subcellular location">
    <subcellularLocation>
        <location evidence="2">Cytoplasm</location>
    </subcellularLocation>
</comment>
<dbReference type="GO" id="GO:0005737">
    <property type="term" value="C:cytoplasm"/>
    <property type="evidence" value="ECO:0007669"/>
    <property type="project" value="UniProtKB-SubCell"/>
</dbReference>
<proteinExistence type="predicted"/>
<dbReference type="EMBL" id="CP002101">
    <property type="protein sequence ID" value="AEH60444.1"/>
    <property type="molecule type" value="Genomic_DNA"/>
</dbReference>
<dbReference type="SUPFAM" id="SSF55874">
    <property type="entry name" value="ATPase domain of HSP90 chaperone/DNA topoisomerase II/histidine kinase"/>
    <property type="match status" value="1"/>
</dbReference>
<dbReference type="SUPFAM" id="SSF55052">
    <property type="entry name" value="CheY-binding domain of CheA"/>
    <property type="match status" value="1"/>
</dbReference>
<dbReference type="PRINTS" id="PR00344">
    <property type="entry name" value="BCTRLSENSOR"/>
</dbReference>
<evidence type="ECO:0000256" key="1">
    <source>
        <dbReference type="ARBA" id="ARBA00000085"/>
    </source>
</evidence>
<dbReference type="Gene3D" id="2.30.30.40">
    <property type="entry name" value="SH3 Domains"/>
    <property type="match status" value="1"/>
</dbReference>
<dbReference type="PROSITE" id="PS50109">
    <property type="entry name" value="HIS_KIN"/>
    <property type="match status" value="1"/>
</dbReference>
<sequence>MSMSEYSEIFKTESDEHLQQLNQNLLELEQDFSNIDNINVMFRAAHTLKGMSATMGYTRIADLTHEMENLMDRIRGRELELNREIIDLLFQCLDCLEMLIENVDNDETIDTSDLISRIKSAASGAVNVDLIQDEGLEDDSIAIDEIDIHDLELSDDDHKRINKLNNEGHGVIIATICLDNSCLLKAARSALVLRSISNIGEVIKTIPSVEELEDEKFDTDFKVIFATSENKDRISENVTKISEVKKVTLFDLNYAALTGSENPGCKDLETSGSAEVSSATRRDGIKTVQSVRVSIERLDNLMNLVGELIINKSRLNQLATEIETKNLDEALANLDRLTNDIQVEIMDARMVPIDQIFKRFPRMVRDLAKSQNKKINFVTEGNEIELDRTVLDEIGDPMVHLLRNAVDHGIEDMQTRISKGKSETGSITLKASRQRNNIIIEVNDDGKGMDPENIRKVAVEKGIISRSDAGNLTDRESLYLIFEAGFSEAKQITDISGRGVGMDVVRTKIEGLGGLVEVESTVEKGSSIKLRLPLTVAIIQSLLVRVSDEKYAIPINNIVRDEVIKSSDIKTIKGEKVAVLRGEVLPIVWLHDLLDIPVEDASRDNLLVVVVEKMGDSVGLVVDRLLGQQEVIIKNLDNKLLKDVRGFSGATILGDGQVALILDISTLI</sequence>
<dbReference type="OrthoDB" id="293137at2157"/>
<keyword evidence="7 13" id="KW-0597">Phosphoprotein</keyword>
<dbReference type="InterPro" id="IPR005467">
    <property type="entry name" value="His_kinase_dom"/>
</dbReference>
<feature type="domain" description="HPt" evidence="17">
    <location>
        <begin position="1"/>
        <end position="103"/>
    </location>
</feature>
<dbReference type="Pfam" id="PF01627">
    <property type="entry name" value="Hpt"/>
    <property type="match status" value="1"/>
</dbReference>
<dbReference type="InterPro" id="IPR036097">
    <property type="entry name" value="HisK_dim/P_sf"/>
</dbReference>
<dbReference type="RefSeq" id="WP_013897883.1">
    <property type="nucleotide sequence ID" value="NC_015676.1"/>
</dbReference>
<dbReference type="SUPFAM" id="SSF47384">
    <property type="entry name" value="Homodimeric domain of signal transducing histidine kinase"/>
    <property type="match status" value="1"/>
</dbReference>
<dbReference type="PANTHER" id="PTHR43395:SF10">
    <property type="entry name" value="CHEMOTAXIS PROTEIN CHEA"/>
    <property type="match status" value="1"/>
</dbReference>
<dbReference type="InterPro" id="IPR004358">
    <property type="entry name" value="Sig_transdc_His_kin-like_C"/>
</dbReference>
<keyword evidence="5" id="KW-0963">Cytoplasm</keyword>
<comment type="catalytic activity">
    <reaction evidence="1">
        <text>ATP + protein L-histidine = ADP + protein N-phospho-L-histidine.</text>
        <dbReference type="EC" id="2.7.13.3"/>
    </reaction>
</comment>
<dbReference type="InterPro" id="IPR036641">
    <property type="entry name" value="HPT_dom_sf"/>
</dbReference>
<dbReference type="InterPro" id="IPR051315">
    <property type="entry name" value="Bact_Chemotaxis_CheA"/>
</dbReference>
<keyword evidence="12" id="KW-0902">Two-component regulatory system</keyword>
<feature type="domain" description="Histidine kinase" evidence="15">
    <location>
        <begin position="286"/>
        <end position="536"/>
    </location>
</feature>
<dbReference type="Gene3D" id="3.30.565.10">
    <property type="entry name" value="Histidine kinase-like ATPase, C-terminal domain"/>
    <property type="match status" value="1"/>
</dbReference>
<dbReference type="InterPro" id="IPR035891">
    <property type="entry name" value="CheY-binding_CheA"/>
</dbReference>
<feature type="domain" description="CheW-like" evidence="16">
    <location>
        <begin position="538"/>
        <end position="668"/>
    </location>
</feature>
<evidence type="ECO:0000256" key="11">
    <source>
        <dbReference type="ARBA" id="ARBA00022840"/>
    </source>
</evidence>
<dbReference type="PROSITE" id="PS50894">
    <property type="entry name" value="HPT"/>
    <property type="match status" value="1"/>
</dbReference>
<dbReference type="InterPro" id="IPR003594">
    <property type="entry name" value="HATPase_dom"/>
</dbReference>
<feature type="coiled-coil region" evidence="14">
    <location>
        <begin position="320"/>
        <end position="347"/>
    </location>
</feature>
<dbReference type="Pfam" id="PF02518">
    <property type="entry name" value="HATPase_c"/>
    <property type="match status" value="1"/>
</dbReference>
<dbReference type="InterPro" id="IPR002545">
    <property type="entry name" value="CheW-lke_dom"/>
</dbReference>
<keyword evidence="8" id="KW-0808">Transferase</keyword>
<evidence type="ECO:0000256" key="2">
    <source>
        <dbReference type="ARBA" id="ARBA00004496"/>
    </source>
</evidence>
<evidence type="ECO:0000256" key="12">
    <source>
        <dbReference type="ARBA" id="ARBA00023012"/>
    </source>
</evidence>
<keyword evidence="10 18" id="KW-0418">Kinase</keyword>
<evidence type="ECO:0000256" key="14">
    <source>
        <dbReference type="SAM" id="Coils"/>
    </source>
</evidence>
<dbReference type="SMART" id="SM00260">
    <property type="entry name" value="CheW"/>
    <property type="match status" value="1"/>
</dbReference>
<keyword evidence="11" id="KW-0067">ATP-binding</keyword>
<dbReference type="Proteomes" id="UP000006622">
    <property type="component" value="Chromosome"/>
</dbReference>
<dbReference type="InterPro" id="IPR037052">
    <property type="entry name" value="CheA-like_P2_sf"/>
</dbReference>
<dbReference type="Pfam" id="PF01584">
    <property type="entry name" value="CheW"/>
    <property type="match status" value="1"/>
</dbReference>